<dbReference type="AlphaFoldDB" id="A0AAJ0CIA1"/>
<dbReference type="PROSITE" id="PS50082">
    <property type="entry name" value="WD_REPEATS_2"/>
    <property type="match status" value="2"/>
</dbReference>
<feature type="repeat" description="WD" evidence="3">
    <location>
        <begin position="71"/>
        <end position="86"/>
    </location>
</feature>
<evidence type="ECO:0008006" key="6">
    <source>
        <dbReference type="Google" id="ProtNLM"/>
    </source>
</evidence>
<organism evidence="4 5">
    <name type="scientific">Conoideocrella luteorostrata</name>
    <dbReference type="NCBI Taxonomy" id="1105319"/>
    <lineage>
        <taxon>Eukaryota</taxon>
        <taxon>Fungi</taxon>
        <taxon>Dikarya</taxon>
        <taxon>Ascomycota</taxon>
        <taxon>Pezizomycotina</taxon>
        <taxon>Sordariomycetes</taxon>
        <taxon>Hypocreomycetidae</taxon>
        <taxon>Hypocreales</taxon>
        <taxon>Clavicipitaceae</taxon>
        <taxon>Conoideocrella</taxon>
    </lineage>
</organism>
<name>A0AAJ0CIA1_9HYPO</name>
<protein>
    <recommendedName>
        <fullName evidence="6">WD40 repeat-like protein</fullName>
    </recommendedName>
</protein>
<dbReference type="SMART" id="SM00320">
    <property type="entry name" value="WD40"/>
    <property type="match status" value="3"/>
</dbReference>
<sequence>MTVSASRDGALRVWYPGTYLDIDQSLGFDIGATCTRTIHYSSGVDNPVPVSSCGVLSCDVFSAYPDPSARIISAGNDGTVRVWDLSGCETSRGRLPGRVVSLWDSVSGDLKMLKQFDDGNCTSLAIHPSGQRLAVGTSSGNIHLIRTRGRMQRNEYYETLGPARVYTSQHPVSALEFVSDHLAASSGGEAITVYDDTGEFAKMVREDGIEWDGFDFDDVSALQDTEQFFFGLKASAHIWRIMLLKDEEPKSLGSNSGSIGDLAAKSK</sequence>
<proteinExistence type="predicted"/>
<dbReference type="Gene3D" id="2.130.10.10">
    <property type="entry name" value="YVTN repeat-like/Quinoprotein amine dehydrogenase"/>
    <property type="match status" value="1"/>
</dbReference>
<dbReference type="PROSITE" id="PS00678">
    <property type="entry name" value="WD_REPEATS_1"/>
    <property type="match status" value="1"/>
</dbReference>
<evidence type="ECO:0000313" key="5">
    <source>
        <dbReference type="Proteomes" id="UP001251528"/>
    </source>
</evidence>
<dbReference type="SUPFAM" id="SSF50978">
    <property type="entry name" value="WD40 repeat-like"/>
    <property type="match status" value="1"/>
</dbReference>
<dbReference type="Pfam" id="PF00400">
    <property type="entry name" value="WD40"/>
    <property type="match status" value="2"/>
</dbReference>
<dbReference type="InterPro" id="IPR001680">
    <property type="entry name" value="WD40_rpt"/>
</dbReference>
<accession>A0AAJ0CIA1</accession>
<comment type="caution">
    <text evidence="4">The sequence shown here is derived from an EMBL/GenBank/DDBJ whole genome shotgun (WGS) entry which is preliminary data.</text>
</comment>
<reference evidence="4" key="1">
    <citation type="submission" date="2023-06" db="EMBL/GenBank/DDBJ databases">
        <title>Conoideocrella luteorostrata (Hypocreales: Clavicipitaceae), a potential biocontrol fungus for elongate hemlock scale in United States Christmas tree production areas.</title>
        <authorList>
            <person name="Barrett H."/>
            <person name="Lovett B."/>
            <person name="Macias A.M."/>
            <person name="Stajich J.E."/>
            <person name="Kasson M.T."/>
        </authorList>
    </citation>
    <scope>NUCLEOTIDE SEQUENCE</scope>
    <source>
        <strain evidence="4">ARSEF 14590</strain>
    </source>
</reference>
<dbReference type="InterPro" id="IPR050505">
    <property type="entry name" value="WDR55/POC1"/>
</dbReference>
<dbReference type="Proteomes" id="UP001251528">
    <property type="component" value="Unassembled WGS sequence"/>
</dbReference>
<evidence type="ECO:0000256" key="3">
    <source>
        <dbReference type="PROSITE-ProRule" id="PRU00221"/>
    </source>
</evidence>
<dbReference type="InterPro" id="IPR036322">
    <property type="entry name" value="WD40_repeat_dom_sf"/>
</dbReference>
<gene>
    <name evidence="4" type="ORF">QQS21_008876</name>
</gene>
<feature type="repeat" description="WD" evidence="3">
    <location>
        <begin position="1"/>
        <end position="14"/>
    </location>
</feature>
<dbReference type="EMBL" id="JASWJB010000212">
    <property type="protein sequence ID" value="KAK2593425.1"/>
    <property type="molecule type" value="Genomic_DNA"/>
</dbReference>
<dbReference type="InterPro" id="IPR019775">
    <property type="entry name" value="WD40_repeat_CS"/>
</dbReference>
<dbReference type="PANTHER" id="PTHR44019:SF8">
    <property type="entry name" value="POC1 CENTRIOLAR PROTEIN HOMOLOG"/>
    <property type="match status" value="1"/>
</dbReference>
<keyword evidence="1 3" id="KW-0853">WD repeat</keyword>
<dbReference type="InterPro" id="IPR015943">
    <property type="entry name" value="WD40/YVTN_repeat-like_dom_sf"/>
</dbReference>
<evidence type="ECO:0000313" key="4">
    <source>
        <dbReference type="EMBL" id="KAK2593425.1"/>
    </source>
</evidence>
<dbReference type="PANTHER" id="PTHR44019">
    <property type="entry name" value="WD REPEAT-CONTAINING PROTEIN 55"/>
    <property type="match status" value="1"/>
</dbReference>
<evidence type="ECO:0000256" key="2">
    <source>
        <dbReference type="ARBA" id="ARBA00022737"/>
    </source>
</evidence>
<evidence type="ECO:0000256" key="1">
    <source>
        <dbReference type="ARBA" id="ARBA00022574"/>
    </source>
</evidence>
<keyword evidence="2" id="KW-0677">Repeat</keyword>
<keyword evidence="5" id="KW-1185">Reference proteome</keyword>